<name>A0A7X6D320_9ACTN</name>
<evidence type="ECO:0000313" key="2">
    <source>
        <dbReference type="Proteomes" id="UP000578686"/>
    </source>
</evidence>
<keyword evidence="2" id="KW-1185">Reference proteome</keyword>
<evidence type="ECO:0000313" key="1">
    <source>
        <dbReference type="EMBL" id="NJQ07195.1"/>
    </source>
</evidence>
<accession>A0A7X6D320</accession>
<organism evidence="1 2">
    <name type="scientific">Streptomyces lonarensis</name>
    <dbReference type="NCBI Taxonomy" id="700599"/>
    <lineage>
        <taxon>Bacteria</taxon>
        <taxon>Bacillati</taxon>
        <taxon>Actinomycetota</taxon>
        <taxon>Actinomycetes</taxon>
        <taxon>Kitasatosporales</taxon>
        <taxon>Streptomycetaceae</taxon>
        <taxon>Streptomyces</taxon>
    </lineage>
</organism>
<comment type="caution">
    <text evidence="1">The sequence shown here is derived from an EMBL/GenBank/DDBJ whole genome shotgun (WGS) entry which is preliminary data.</text>
</comment>
<dbReference type="Proteomes" id="UP000578686">
    <property type="component" value="Unassembled WGS sequence"/>
</dbReference>
<sequence length="123" mass="12875">MHWDLNTDGVGGVLARVDEQADGLSQRARTTLDHLDTAHGAARGLIVGGIAERSPLREALAVFGVRAADVSEALRLQVDACADGAARATAAYAVGDVIMEQWAERAGRLASDTAIPFVLNPGR</sequence>
<dbReference type="RefSeq" id="WP_167971990.1">
    <property type="nucleotide sequence ID" value="NZ_BHZG01000495.1"/>
</dbReference>
<dbReference type="AlphaFoldDB" id="A0A7X6D320"/>
<proteinExistence type="predicted"/>
<dbReference type="EMBL" id="JAAVJD010000138">
    <property type="protein sequence ID" value="NJQ07195.1"/>
    <property type="molecule type" value="Genomic_DNA"/>
</dbReference>
<gene>
    <name evidence="1" type="ORF">HCN56_16785</name>
</gene>
<reference evidence="1 2" key="1">
    <citation type="submission" date="2020-03" db="EMBL/GenBank/DDBJ databases">
        <title>Draft genome of Streptomyces sp. ventii, isolated from the Axial Seamount in the Pacific Ocean, and resequencing of the two type strains Streptomyces lonarensis strain NCL 716 and Streptomyces bohaiensis strain 11A07.</title>
        <authorList>
            <person name="Loughran R.M."/>
            <person name="Pfannmuller K.M."/>
            <person name="Wasson B.J."/>
            <person name="Deadmond M.C."/>
            <person name="Paddock B.E."/>
            <person name="Koyack M.J."/>
            <person name="Gallegos D.A."/>
            <person name="Mitchell E.A."/>
            <person name="Ushijima B."/>
            <person name="Saw J.H."/>
            <person name="Mcphail K.L."/>
            <person name="Videau P."/>
        </authorList>
    </citation>
    <scope>NUCLEOTIDE SEQUENCE [LARGE SCALE GENOMIC DNA]</scope>
    <source>
        <strain evidence="1 2">NCL716</strain>
    </source>
</reference>
<protein>
    <submittedName>
        <fullName evidence="1">Uncharacterized protein</fullName>
    </submittedName>
</protein>
<dbReference type="InterPro" id="IPR045436">
    <property type="entry name" value="DUF6507"/>
</dbReference>
<dbReference type="Pfam" id="PF20117">
    <property type="entry name" value="DUF6507"/>
    <property type="match status" value="1"/>
</dbReference>